<evidence type="ECO:0000313" key="2">
    <source>
        <dbReference type="Proteomes" id="UP001605036"/>
    </source>
</evidence>
<keyword evidence="2" id="KW-1185">Reference proteome</keyword>
<gene>
    <name evidence="1" type="ORF">R1flu_018299</name>
</gene>
<evidence type="ECO:0000313" key="1">
    <source>
        <dbReference type="EMBL" id="KAL2650171.1"/>
    </source>
</evidence>
<comment type="caution">
    <text evidence="1">The sequence shown here is derived from an EMBL/GenBank/DDBJ whole genome shotgun (WGS) entry which is preliminary data.</text>
</comment>
<name>A0ABD1ZGW1_9MARC</name>
<proteinExistence type="predicted"/>
<dbReference type="EMBL" id="JBHFFA010000001">
    <property type="protein sequence ID" value="KAL2650171.1"/>
    <property type="molecule type" value="Genomic_DNA"/>
</dbReference>
<organism evidence="1 2">
    <name type="scientific">Riccia fluitans</name>
    <dbReference type="NCBI Taxonomy" id="41844"/>
    <lineage>
        <taxon>Eukaryota</taxon>
        <taxon>Viridiplantae</taxon>
        <taxon>Streptophyta</taxon>
        <taxon>Embryophyta</taxon>
        <taxon>Marchantiophyta</taxon>
        <taxon>Marchantiopsida</taxon>
        <taxon>Marchantiidae</taxon>
        <taxon>Marchantiales</taxon>
        <taxon>Ricciaceae</taxon>
        <taxon>Riccia</taxon>
    </lineage>
</organism>
<reference evidence="1 2" key="1">
    <citation type="submission" date="2024-09" db="EMBL/GenBank/DDBJ databases">
        <title>Chromosome-scale assembly of Riccia fluitans.</title>
        <authorList>
            <person name="Paukszto L."/>
            <person name="Sawicki J."/>
            <person name="Karawczyk K."/>
            <person name="Piernik-Szablinska J."/>
            <person name="Szczecinska M."/>
            <person name="Mazdziarz M."/>
        </authorList>
    </citation>
    <scope>NUCLEOTIDE SEQUENCE [LARGE SCALE GENOMIC DNA]</scope>
    <source>
        <strain evidence="1">Rf_01</strain>
        <tissue evidence="1">Aerial parts of the thallus</tissue>
    </source>
</reference>
<dbReference type="AlphaFoldDB" id="A0ABD1ZGW1"/>
<protein>
    <submittedName>
        <fullName evidence="1">Uncharacterized protein</fullName>
    </submittedName>
</protein>
<accession>A0ABD1ZGW1</accession>
<sequence length="204" mass="22566">MSAKSHVKVEWKGGADGLWLVTGGKLEASIEVSTAELKSRFPMFHAAAREYCEMESSLLKVEDLDALIGCAASALGEIVPAHQRFSVYQAVACIFGYMDREKLPQANRKLLYELHAEFSKVSKILDEADVAVYDSYFQKKESKLLANVEGEAVVEDVVEDGSRLADSSRMKRQQARAKALGVKTQPKQLLINLTVHSCNSKIRS</sequence>
<dbReference type="Proteomes" id="UP001605036">
    <property type="component" value="Unassembled WGS sequence"/>
</dbReference>